<dbReference type="GO" id="GO:0031012">
    <property type="term" value="C:extracellular matrix"/>
    <property type="evidence" value="ECO:0007669"/>
    <property type="project" value="TreeGrafter"/>
</dbReference>
<feature type="domain" description="Spondin" evidence="1">
    <location>
        <begin position="266"/>
        <end position="366"/>
    </location>
</feature>
<dbReference type="InterPro" id="IPR009465">
    <property type="entry name" value="Spondin_N"/>
</dbReference>
<dbReference type="GO" id="GO:0007155">
    <property type="term" value="P:cell adhesion"/>
    <property type="evidence" value="ECO:0007669"/>
    <property type="project" value="TreeGrafter"/>
</dbReference>
<evidence type="ECO:0000313" key="3">
    <source>
        <dbReference type="Proteomes" id="UP001311232"/>
    </source>
</evidence>
<dbReference type="Pfam" id="PF06468">
    <property type="entry name" value="Spond_N"/>
    <property type="match status" value="1"/>
</dbReference>
<dbReference type="Gene3D" id="2.60.40.2130">
    <property type="entry name" value="F-spondin domain"/>
    <property type="match status" value="1"/>
</dbReference>
<dbReference type="PANTHER" id="PTHR11311">
    <property type="entry name" value="SPONDIN"/>
    <property type="match status" value="1"/>
</dbReference>
<evidence type="ECO:0000259" key="1">
    <source>
        <dbReference type="PROSITE" id="PS51020"/>
    </source>
</evidence>
<gene>
    <name evidence="2" type="ORF">CRENBAI_017265</name>
</gene>
<dbReference type="InterPro" id="IPR051418">
    <property type="entry name" value="Spondin/Thrombospondin_T1"/>
</dbReference>
<dbReference type="AlphaFoldDB" id="A0AAV9QZY6"/>
<dbReference type="Proteomes" id="UP001311232">
    <property type="component" value="Unassembled WGS sequence"/>
</dbReference>
<dbReference type="EMBL" id="JAHHUM010002597">
    <property type="protein sequence ID" value="KAK5602954.1"/>
    <property type="molecule type" value="Genomic_DNA"/>
</dbReference>
<name>A0AAV9QZY6_9TELE</name>
<keyword evidence="3" id="KW-1185">Reference proteome</keyword>
<organism evidence="2 3">
    <name type="scientific">Crenichthys baileyi</name>
    <name type="common">White River springfish</name>
    <dbReference type="NCBI Taxonomy" id="28760"/>
    <lineage>
        <taxon>Eukaryota</taxon>
        <taxon>Metazoa</taxon>
        <taxon>Chordata</taxon>
        <taxon>Craniata</taxon>
        <taxon>Vertebrata</taxon>
        <taxon>Euteleostomi</taxon>
        <taxon>Actinopterygii</taxon>
        <taxon>Neopterygii</taxon>
        <taxon>Teleostei</taxon>
        <taxon>Neoteleostei</taxon>
        <taxon>Acanthomorphata</taxon>
        <taxon>Ovalentaria</taxon>
        <taxon>Atherinomorphae</taxon>
        <taxon>Cyprinodontiformes</taxon>
        <taxon>Goodeidae</taxon>
        <taxon>Crenichthys</taxon>
    </lineage>
</organism>
<accession>A0AAV9QZY6</accession>
<evidence type="ECO:0000313" key="2">
    <source>
        <dbReference type="EMBL" id="KAK5602954.1"/>
    </source>
</evidence>
<proteinExistence type="predicted"/>
<reference evidence="2 3" key="1">
    <citation type="submission" date="2021-06" db="EMBL/GenBank/DDBJ databases">
        <authorList>
            <person name="Palmer J.M."/>
        </authorList>
    </citation>
    <scope>NUCLEOTIDE SEQUENCE [LARGE SCALE GENOMIC DNA]</scope>
    <source>
        <strain evidence="2 3">MEX-2019</strain>
        <tissue evidence="2">Muscle</tissue>
    </source>
</reference>
<dbReference type="PROSITE" id="PS51020">
    <property type="entry name" value="SPONDIN"/>
    <property type="match status" value="1"/>
</dbReference>
<dbReference type="PANTHER" id="PTHR11311:SF16">
    <property type="entry name" value="SPONDIN-1"/>
    <property type="match status" value="1"/>
</dbReference>
<dbReference type="InterPro" id="IPR038678">
    <property type="entry name" value="Spondin_N_sf"/>
</dbReference>
<comment type="caution">
    <text evidence="2">The sequence shown here is derived from an EMBL/GenBank/DDBJ whole genome shotgun (WGS) entry which is preliminary data.</text>
</comment>
<protein>
    <recommendedName>
        <fullName evidence="1">Spondin domain-containing protein</fullName>
    </recommendedName>
</protein>
<sequence>MPCKSPSMVRWKIPGLDDTPKGRTLRSFPLIPRCLPRTCLPLVHRKTHYDSMTPPQGPGRRSAADLLVGIFPASCGEDLTPGVTSCGAAVAILGHQSGSASPRDRPVTLRASACLVGDAQPQSRTPWRVEGTPQVLVLLGVLTTPQHQFLEHDCPRCLASLRRSAQLRHPRPQRPQQLCLSSRLQQLRPSSSRSQQPQLSHPHLRQQKQSFLLDFLLALLTGGQPAPGRFGASIVQKRIIFFQDEGALTKRMCEKESLYGDGTDRPLLDCCACGTAKYRVTFFGNWSEKIHPKDFPRRTNHWSATIGASHSKNYVLWEFGGLASEGVKQVAELGSPVKMEEEIRQKISIQWSNCGMCCTKKSDQWG</sequence>